<keyword evidence="4" id="KW-1185">Reference proteome</keyword>
<evidence type="ECO:0000313" key="3">
    <source>
        <dbReference type="EMBL" id="BAE52783.1"/>
    </source>
</evidence>
<dbReference type="InterPro" id="IPR029016">
    <property type="entry name" value="GAF-like_dom_sf"/>
</dbReference>
<gene>
    <name evidence="3" type="ordered locus">amb3979</name>
</gene>
<proteinExistence type="predicted"/>
<protein>
    <recommendedName>
        <fullName evidence="2">GAF domain-containing protein</fullName>
    </recommendedName>
</protein>
<reference evidence="3 4" key="1">
    <citation type="journal article" date="2005" name="DNA Res.">
        <title>Complete genome sequence of the facultative anaerobic magnetotactic bacterium Magnetospirillum sp. strain AMB-1.</title>
        <authorList>
            <person name="Matsunaga T."/>
            <person name="Okamura Y."/>
            <person name="Fukuda Y."/>
            <person name="Wahyudi A.T."/>
            <person name="Murase Y."/>
            <person name="Takeyama H."/>
        </authorList>
    </citation>
    <scope>NUCLEOTIDE SEQUENCE [LARGE SCALE GENOMIC DNA]</scope>
    <source>
        <strain evidence="4">ATCC 700264 / AMB-1</strain>
    </source>
</reference>
<evidence type="ECO:0000259" key="2">
    <source>
        <dbReference type="Pfam" id="PF01590"/>
    </source>
</evidence>
<dbReference type="EMBL" id="AP007255">
    <property type="protein sequence ID" value="BAE52783.1"/>
    <property type="molecule type" value="Genomic_DNA"/>
</dbReference>
<sequence>MNANTHLSGRHSAPPPNPARAGASMDSIVVWLQDPARRLHGMIREIPGFAPLRHISLSVYDSETDMLWAFPCHCDDTAKPEITEIDMSDVPSLVLLADGEEPRIVADMAAFGDQGRYHTHGARNSDSRSCMTAPITLDGRFLGFVIFGAAIPNFFTPAAQDTLLTFTEAFGILIERAAQLSD</sequence>
<dbReference type="AlphaFoldDB" id="Q2W042"/>
<dbReference type="HOGENOM" id="CLU_1480356_0_0_5"/>
<dbReference type="Proteomes" id="UP000007058">
    <property type="component" value="Chromosome"/>
</dbReference>
<feature type="region of interest" description="Disordered" evidence="1">
    <location>
        <begin position="1"/>
        <end position="21"/>
    </location>
</feature>
<dbReference type="InterPro" id="IPR003018">
    <property type="entry name" value="GAF"/>
</dbReference>
<dbReference type="Gene3D" id="3.30.450.40">
    <property type="match status" value="1"/>
</dbReference>
<name>Q2W042_PARM1</name>
<dbReference type="SUPFAM" id="SSF55781">
    <property type="entry name" value="GAF domain-like"/>
    <property type="match status" value="1"/>
</dbReference>
<feature type="domain" description="GAF" evidence="2">
    <location>
        <begin position="96"/>
        <end position="172"/>
    </location>
</feature>
<evidence type="ECO:0000256" key="1">
    <source>
        <dbReference type="SAM" id="MobiDB-lite"/>
    </source>
</evidence>
<dbReference type="KEGG" id="mag:amb3979"/>
<dbReference type="Pfam" id="PF01590">
    <property type="entry name" value="GAF"/>
    <property type="match status" value="1"/>
</dbReference>
<dbReference type="RefSeq" id="WP_011386333.1">
    <property type="nucleotide sequence ID" value="NC_007626.1"/>
</dbReference>
<dbReference type="STRING" id="342108.amb3979"/>
<evidence type="ECO:0000313" key="4">
    <source>
        <dbReference type="Proteomes" id="UP000007058"/>
    </source>
</evidence>
<accession>Q2W042</accession>
<organism evidence="3 4">
    <name type="scientific">Paramagnetospirillum magneticum (strain ATCC 700264 / AMB-1)</name>
    <name type="common">Magnetospirillum magneticum</name>
    <dbReference type="NCBI Taxonomy" id="342108"/>
    <lineage>
        <taxon>Bacteria</taxon>
        <taxon>Pseudomonadati</taxon>
        <taxon>Pseudomonadota</taxon>
        <taxon>Alphaproteobacteria</taxon>
        <taxon>Rhodospirillales</taxon>
        <taxon>Magnetospirillaceae</taxon>
        <taxon>Paramagnetospirillum</taxon>
    </lineage>
</organism>